<keyword evidence="3" id="KW-1185">Reference proteome</keyword>
<reference evidence="2 3" key="1">
    <citation type="journal article" date="2024" name="BMC Biol.">
        <title>Comparative genomics of Ascetosporea gives new insight into the evolutionary basis for animal parasitism in Rhizaria.</title>
        <authorList>
            <person name="Hiltunen Thoren M."/>
            <person name="Onut-Brannstrom I."/>
            <person name="Alfjorden A."/>
            <person name="Peckova H."/>
            <person name="Swords F."/>
            <person name="Hooper C."/>
            <person name="Holzer A.S."/>
            <person name="Bass D."/>
            <person name="Burki F."/>
        </authorList>
    </citation>
    <scope>NUCLEOTIDE SEQUENCE [LARGE SCALE GENOMIC DNA]</scope>
    <source>
        <strain evidence="2">20-A016</strain>
    </source>
</reference>
<comment type="caution">
    <text evidence="2">The sequence shown here is derived from an EMBL/GenBank/DDBJ whole genome shotgun (WGS) entry which is preliminary data.</text>
</comment>
<evidence type="ECO:0000313" key="2">
    <source>
        <dbReference type="EMBL" id="MES1919873.1"/>
    </source>
</evidence>
<accession>A0ABV2AJN9</accession>
<name>A0ABV2AJN9_9EUKA</name>
<dbReference type="Proteomes" id="UP001439008">
    <property type="component" value="Unassembled WGS sequence"/>
</dbReference>
<organism evidence="2 3">
    <name type="scientific">Bonamia ostreae</name>
    <dbReference type="NCBI Taxonomy" id="126728"/>
    <lineage>
        <taxon>Eukaryota</taxon>
        <taxon>Sar</taxon>
        <taxon>Rhizaria</taxon>
        <taxon>Endomyxa</taxon>
        <taxon>Ascetosporea</taxon>
        <taxon>Haplosporida</taxon>
        <taxon>Bonamia</taxon>
    </lineage>
</organism>
<proteinExistence type="predicted"/>
<protein>
    <submittedName>
        <fullName evidence="2">Uncharacterized protein</fullName>
    </submittedName>
</protein>
<gene>
    <name evidence="2" type="ORF">MHBO_001625</name>
</gene>
<dbReference type="EMBL" id="JBDODL010000429">
    <property type="protein sequence ID" value="MES1919873.1"/>
    <property type="molecule type" value="Genomic_DNA"/>
</dbReference>
<keyword evidence="1" id="KW-0732">Signal</keyword>
<evidence type="ECO:0000313" key="3">
    <source>
        <dbReference type="Proteomes" id="UP001439008"/>
    </source>
</evidence>
<evidence type="ECO:0000256" key="1">
    <source>
        <dbReference type="SAM" id="SignalP"/>
    </source>
</evidence>
<feature type="signal peptide" evidence="1">
    <location>
        <begin position="1"/>
        <end position="17"/>
    </location>
</feature>
<sequence length="95" mass="10872">MLSLKLMAVFFAHNMLSENILLDNCVVKTSEFYQTMIVSMDNPEDALMYSIVLLEKKKIFALVLNGKLTFDPVTIRCGPIGKWDARLEFIESFYG</sequence>
<feature type="chain" id="PRO_5045610881" evidence="1">
    <location>
        <begin position="18"/>
        <end position="95"/>
    </location>
</feature>